<dbReference type="SMART" id="SM00418">
    <property type="entry name" value="HTH_ARSR"/>
    <property type="match status" value="1"/>
</dbReference>
<dbReference type="PRINTS" id="PR00778">
    <property type="entry name" value="HTHARSR"/>
</dbReference>
<reference evidence="5 6" key="1">
    <citation type="submission" date="2016-10" db="EMBL/GenBank/DDBJ databases">
        <authorList>
            <person name="de Groot N.N."/>
        </authorList>
    </citation>
    <scope>NUCLEOTIDE SEQUENCE [LARGE SCALE GENOMIC DNA]</scope>
    <source>
        <strain evidence="5 6">DSM 43941</strain>
    </source>
</reference>
<feature type="domain" description="HTH arsR-type" evidence="4">
    <location>
        <begin position="1"/>
        <end position="89"/>
    </location>
</feature>
<evidence type="ECO:0000256" key="1">
    <source>
        <dbReference type="ARBA" id="ARBA00023015"/>
    </source>
</evidence>
<dbReference type="GO" id="GO:0003677">
    <property type="term" value="F:DNA binding"/>
    <property type="evidence" value="ECO:0007669"/>
    <property type="project" value="UniProtKB-KW"/>
</dbReference>
<dbReference type="InterPro" id="IPR036390">
    <property type="entry name" value="WH_DNA-bd_sf"/>
</dbReference>
<dbReference type="Gene3D" id="1.10.10.10">
    <property type="entry name" value="Winged helix-like DNA-binding domain superfamily/Winged helix DNA-binding domain"/>
    <property type="match status" value="1"/>
</dbReference>
<accession>A0A1H1VVE6</accession>
<dbReference type="InterPro" id="IPR051011">
    <property type="entry name" value="Metal_resp_trans_reg"/>
</dbReference>
<dbReference type="InterPro" id="IPR011991">
    <property type="entry name" value="ArsR-like_HTH"/>
</dbReference>
<organism evidence="5 6">
    <name type="scientific">Actinoplanes derwentensis</name>
    <dbReference type="NCBI Taxonomy" id="113562"/>
    <lineage>
        <taxon>Bacteria</taxon>
        <taxon>Bacillati</taxon>
        <taxon>Actinomycetota</taxon>
        <taxon>Actinomycetes</taxon>
        <taxon>Micromonosporales</taxon>
        <taxon>Micromonosporaceae</taxon>
        <taxon>Actinoplanes</taxon>
    </lineage>
</organism>
<name>A0A1H1VVE6_9ACTN</name>
<dbReference type="SUPFAM" id="SSF46785">
    <property type="entry name" value="Winged helix' DNA-binding domain"/>
    <property type="match status" value="1"/>
</dbReference>
<dbReference type="PANTHER" id="PTHR43132">
    <property type="entry name" value="ARSENICAL RESISTANCE OPERON REPRESSOR ARSR-RELATED"/>
    <property type="match status" value="1"/>
</dbReference>
<dbReference type="InterPro" id="IPR036388">
    <property type="entry name" value="WH-like_DNA-bd_sf"/>
</dbReference>
<dbReference type="OrthoDB" id="3630048at2"/>
<keyword evidence="2 5" id="KW-0238">DNA-binding</keyword>
<keyword evidence="1" id="KW-0805">Transcription regulation</keyword>
<dbReference type="Proteomes" id="UP000198688">
    <property type="component" value="Chromosome I"/>
</dbReference>
<dbReference type="RefSeq" id="WP_092543422.1">
    <property type="nucleotide sequence ID" value="NZ_BOMJ01000011.1"/>
</dbReference>
<keyword evidence="6" id="KW-1185">Reference proteome</keyword>
<gene>
    <name evidence="5" type="ORF">SAMN04489716_1883</name>
</gene>
<protein>
    <submittedName>
        <fullName evidence="5">DNA-binding transcriptional regulator, ArsR family</fullName>
    </submittedName>
</protein>
<keyword evidence="3" id="KW-0804">Transcription</keyword>
<sequence>MSDGVFAALANPTRRAVLTLLQRNGPMAVGDIAAALDVVGPTLSGHLKVLRAADLVDTRRQGTTIRYVTKMSVLEGAIAELMENMRLGARNGEVSDGDD</sequence>
<evidence type="ECO:0000259" key="4">
    <source>
        <dbReference type="PROSITE" id="PS50987"/>
    </source>
</evidence>
<dbReference type="InterPro" id="IPR001845">
    <property type="entry name" value="HTH_ArsR_DNA-bd_dom"/>
</dbReference>
<dbReference type="PROSITE" id="PS50987">
    <property type="entry name" value="HTH_ARSR_2"/>
    <property type="match status" value="1"/>
</dbReference>
<dbReference type="AlphaFoldDB" id="A0A1H1VVE6"/>
<dbReference type="STRING" id="113562.SAMN04489716_1883"/>
<dbReference type="NCBIfam" id="NF033788">
    <property type="entry name" value="HTH_metalloreg"/>
    <property type="match status" value="1"/>
</dbReference>
<dbReference type="Pfam" id="PF12840">
    <property type="entry name" value="HTH_20"/>
    <property type="match status" value="1"/>
</dbReference>
<proteinExistence type="predicted"/>
<dbReference type="GO" id="GO:0003700">
    <property type="term" value="F:DNA-binding transcription factor activity"/>
    <property type="evidence" value="ECO:0007669"/>
    <property type="project" value="InterPro"/>
</dbReference>
<dbReference type="EMBL" id="LT629758">
    <property type="protein sequence ID" value="SDS88430.1"/>
    <property type="molecule type" value="Genomic_DNA"/>
</dbReference>
<dbReference type="PANTHER" id="PTHR43132:SF2">
    <property type="entry name" value="ARSENICAL RESISTANCE OPERON REPRESSOR ARSR-RELATED"/>
    <property type="match status" value="1"/>
</dbReference>
<dbReference type="CDD" id="cd00090">
    <property type="entry name" value="HTH_ARSR"/>
    <property type="match status" value="1"/>
</dbReference>
<evidence type="ECO:0000313" key="6">
    <source>
        <dbReference type="Proteomes" id="UP000198688"/>
    </source>
</evidence>
<evidence type="ECO:0000313" key="5">
    <source>
        <dbReference type="EMBL" id="SDS88430.1"/>
    </source>
</evidence>
<evidence type="ECO:0000256" key="3">
    <source>
        <dbReference type="ARBA" id="ARBA00023163"/>
    </source>
</evidence>
<evidence type="ECO:0000256" key="2">
    <source>
        <dbReference type="ARBA" id="ARBA00023125"/>
    </source>
</evidence>